<dbReference type="Pfam" id="PF22698">
    <property type="entry name" value="Semialdhyde_dhC_1"/>
    <property type="match status" value="1"/>
</dbReference>
<accession>A0A382JGQ3</accession>
<organism evidence="2">
    <name type="scientific">marine metagenome</name>
    <dbReference type="NCBI Taxonomy" id="408172"/>
    <lineage>
        <taxon>unclassified sequences</taxon>
        <taxon>metagenomes</taxon>
        <taxon>ecological metagenomes</taxon>
    </lineage>
</organism>
<dbReference type="Gene3D" id="3.40.50.720">
    <property type="entry name" value="NAD(P)-binding Rossmann-like Domain"/>
    <property type="match status" value="1"/>
</dbReference>
<dbReference type="PANTHER" id="PTHR32338:SF10">
    <property type="entry name" value="N-ACETYL-GAMMA-GLUTAMYL-PHOSPHATE REDUCTASE, CHLOROPLASTIC-RELATED"/>
    <property type="match status" value="1"/>
</dbReference>
<evidence type="ECO:0000313" key="2">
    <source>
        <dbReference type="EMBL" id="SVC09881.1"/>
    </source>
</evidence>
<name>A0A382JGQ3_9ZZZZ</name>
<dbReference type="Gene3D" id="3.30.360.10">
    <property type="entry name" value="Dihydrodipicolinate Reductase, domain 2"/>
    <property type="match status" value="1"/>
</dbReference>
<feature type="non-terminal residue" evidence="2">
    <location>
        <position position="1"/>
    </location>
</feature>
<gene>
    <name evidence="2" type="ORF">METZ01_LOCUS262735</name>
</gene>
<evidence type="ECO:0000259" key="1">
    <source>
        <dbReference type="Pfam" id="PF22698"/>
    </source>
</evidence>
<dbReference type="InterPro" id="IPR050085">
    <property type="entry name" value="AGPR"/>
</dbReference>
<sequence length="115" mass="12496">PHLVPVNRGILTTLYLAPAPGQADDFAQWTDAVADCLSKRYADEPFVRLTGSDRLPDTKNVIGTNSIEIGWAADSRTQRLRVFSAEDNLVKGASGQAVQSFNIRFGFDETAGLTI</sequence>
<dbReference type="PANTHER" id="PTHR32338">
    <property type="entry name" value="N-ACETYL-GAMMA-GLUTAMYL-PHOSPHATE REDUCTASE, CHLOROPLASTIC-RELATED-RELATED"/>
    <property type="match status" value="1"/>
</dbReference>
<dbReference type="InterPro" id="IPR058924">
    <property type="entry name" value="AGPR_dimerisation_dom"/>
</dbReference>
<dbReference type="SUPFAM" id="SSF55347">
    <property type="entry name" value="Glyceraldehyde-3-phosphate dehydrogenase-like, C-terminal domain"/>
    <property type="match status" value="1"/>
</dbReference>
<proteinExistence type="predicted"/>
<protein>
    <recommendedName>
        <fullName evidence="1">N-acetyl-gamma-glutamyl-phosphate reductase dimerisation domain-containing protein</fullName>
    </recommendedName>
</protein>
<feature type="domain" description="N-acetyl-gamma-glutamyl-phosphate reductase dimerisation" evidence="1">
    <location>
        <begin position="1"/>
        <end position="88"/>
    </location>
</feature>
<dbReference type="EMBL" id="UINC01073468">
    <property type="protein sequence ID" value="SVC09881.1"/>
    <property type="molecule type" value="Genomic_DNA"/>
</dbReference>
<dbReference type="AlphaFoldDB" id="A0A382JGQ3"/>
<reference evidence="2" key="1">
    <citation type="submission" date="2018-05" db="EMBL/GenBank/DDBJ databases">
        <authorList>
            <person name="Lanie J.A."/>
            <person name="Ng W.-L."/>
            <person name="Kazmierczak K.M."/>
            <person name="Andrzejewski T.M."/>
            <person name="Davidsen T.M."/>
            <person name="Wayne K.J."/>
            <person name="Tettelin H."/>
            <person name="Glass J.I."/>
            <person name="Rusch D."/>
            <person name="Podicherti R."/>
            <person name="Tsui H.-C.T."/>
            <person name="Winkler M.E."/>
        </authorList>
    </citation>
    <scope>NUCLEOTIDE SEQUENCE</scope>
</reference>